<feature type="region of interest" description="Disordered" evidence="6">
    <location>
        <begin position="88"/>
        <end position="119"/>
    </location>
</feature>
<proteinExistence type="predicted"/>
<feature type="transmembrane region" description="Helical" evidence="7">
    <location>
        <begin position="448"/>
        <end position="468"/>
    </location>
</feature>
<dbReference type="Pfam" id="PF04024">
    <property type="entry name" value="PspC"/>
    <property type="match status" value="2"/>
</dbReference>
<keyword evidence="2" id="KW-1003">Cell membrane</keyword>
<dbReference type="Pfam" id="PF22744">
    <property type="entry name" value="Toast-rack_PspC-Cterm"/>
    <property type="match status" value="1"/>
</dbReference>
<feature type="transmembrane region" description="Helical" evidence="7">
    <location>
        <begin position="373"/>
        <end position="402"/>
    </location>
</feature>
<feature type="compositionally biased region" description="Polar residues" evidence="6">
    <location>
        <begin position="730"/>
        <end position="747"/>
    </location>
</feature>
<accession>A0A4Q1CJI5</accession>
<feature type="transmembrane region" description="Helical" evidence="7">
    <location>
        <begin position="246"/>
        <end position="269"/>
    </location>
</feature>
<dbReference type="Proteomes" id="UP000290204">
    <property type="component" value="Unassembled WGS sequence"/>
</dbReference>
<evidence type="ECO:0000256" key="5">
    <source>
        <dbReference type="ARBA" id="ARBA00023136"/>
    </source>
</evidence>
<feature type="compositionally biased region" description="Low complexity" evidence="6">
    <location>
        <begin position="90"/>
        <end position="116"/>
    </location>
</feature>
<dbReference type="OrthoDB" id="5772680at2"/>
<evidence type="ECO:0000313" key="11">
    <source>
        <dbReference type="EMBL" id="RXK60776.1"/>
    </source>
</evidence>
<feature type="transmembrane region" description="Helical" evidence="7">
    <location>
        <begin position="414"/>
        <end position="436"/>
    </location>
</feature>
<feature type="compositionally biased region" description="Basic and acidic residues" evidence="6">
    <location>
        <begin position="661"/>
        <end position="670"/>
    </location>
</feature>
<dbReference type="GO" id="GO:0005886">
    <property type="term" value="C:plasma membrane"/>
    <property type="evidence" value="ECO:0007669"/>
    <property type="project" value="UniProtKB-SubCell"/>
</dbReference>
<evidence type="ECO:0000313" key="12">
    <source>
        <dbReference type="Proteomes" id="UP000290204"/>
    </source>
</evidence>
<dbReference type="PANTHER" id="PTHR33885">
    <property type="entry name" value="PHAGE SHOCK PROTEIN C"/>
    <property type="match status" value="1"/>
</dbReference>
<feature type="region of interest" description="Disordered" evidence="6">
    <location>
        <begin position="661"/>
        <end position="747"/>
    </location>
</feature>
<reference evidence="11 12" key="1">
    <citation type="submission" date="2019-01" db="EMBL/GenBank/DDBJ databases">
        <title>Lacibacter sp. strain TTM-7.</title>
        <authorList>
            <person name="Chen W.-M."/>
        </authorList>
    </citation>
    <scope>NUCLEOTIDE SEQUENCE [LARGE SCALE GENOMIC DNA]</scope>
    <source>
        <strain evidence="11 12">TTM-7</strain>
    </source>
</reference>
<keyword evidence="12" id="KW-1185">Reference proteome</keyword>
<dbReference type="InterPro" id="IPR052027">
    <property type="entry name" value="PspC"/>
</dbReference>
<evidence type="ECO:0000256" key="2">
    <source>
        <dbReference type="ARBA" id="ARBA00022475"/>
    </source>
</evidence>
<sequence length="747" mass="83499">MKKVININFKGRVIPIEEAAFEQLQKYTDSLRRYFANEEGRDEIINDIEDRIAELFNEELKKGATCITEENVTAICSSMGSVEDFEQMDNETGTSTNGNNGSSSTASATANTYTAAEEQRGSLGRNANDKILGGVCSGLAHYLKIDPTVVRILFALISFGGFGTGILIYIVLWIVLPLKDLKSNIRKRLFRNPDDKMIGGVASGLASYFNIPVWVPRVVFCLPLILGIISSIFRNAMFNFDFEPDFVFGGFGGTLFVIYVILWIVLPLASTATEKLQMRGEKIDVNSIKNAVQEELGTGGTIREKATQMGEELKEGAQRVGTTIHEGAQRVSEELGGYKSKATPVPVDATSASVQRSTRGGIGHAIGVLFKAFFLFIAGVIAFSLLMALIGVTFAGVAAFPFKGFFLEGTWQHVAAWGTLLLFFAVPVVALLTWVIRKIIGTKSRNPYLGYTFGFLWFVGLVCFIILISSFTNNFRVSAHEQQVVEMAQPLTGKMIVKVPSSKVKVYGSAFSIDDVFTLDGDSLYINNIRLRIVKSSDSLFHVNYDKRSSGPTRDKAQNNANSIKYNINFKDSVLSLDKGFTVSEQSKFRNQRVVVTVEVPVGKRIYIDRTVERLEWHNITINGRGGDWEWEDDHRWSNRGWNDTEIEYIMTEDGLERVDGKDKIEKAEREEGDIESEMERLEREKKELNEREQELKNRKKENDSLRYRYSPDTPKTPVAPSKQVVQKEAATNNDASLFQPMTVNAL</sequence>
<dbReference type="InterPro" id="IPR007168">
    <property type="entry name" value="Phageshock_PspC_N"/>
</dbReference>
<dbReference type="EMBL" id="SDHW01000002">
    <property type="protein sequence ID" value="RXK60776.1"/>
    <property type="molecule type" value="Genomic_DNA"/>
</dbReference>
<feature type="transmembrane region" description="Helical" evidence="7">
    <location>
        <begin position="197"/>
        <end position="226"/>
    </location>
</feature>
<evidence type="ECO:0000256" key="3">
    <source>
        <dbReference type="ARBA" id="ARBA00022692"/>
    </source>
</evidence>
<dbReference type="InterPro" id="IPR054321">
    <property type="entry name" value="PspC-rel_TM"/>
</dbReference>
<evidence type="ECO:0000259" key="10">
    <source>
        <dbReference type="Pfam" id="PF22744"/>
    </source>
</evidence>
<dbReference type="Pfam" id="PF22571">
    <property type="entry name" value="LiaI-LiaF-TM_PspC"/>
    <property type="match status" value="1"/>
</dbReference>
<gene>
    <name evidence="11" type="ORF">ESA94_09945</name>
</gene>
<feature type="domain" description="Phage shock protein PspC N-terminal" evidence="8">
    <location>
        <begin position="123"/>
        <end position="178"/>
    </location>
</feature>
<feature type="transmembrane region" description="Helical" evidence="7">
    <location>
        <begin position="152"/>
        <end position="176"/>
    </location>
</feature>
<keyword evidence="3 7" id="KW-0812">Transmembrane</keyword>
<feature type="domain" description="PspC-related transmembrane region" evidence="9">
    <location>
        <begin position="361"/>
        <end position="475"/>
    </location>
</feature>
<feature type="domain" description="Phage shock protein PspC N-terminal" evidence="8">
    <location>
        <begin position="187"/>
        <end position="268"/>
    </location>
</feature>
<evidence type="ECO:0000256" key="4">
    <source>
        <dbReference type="ARBA" id="ARBA00022989"/>
    </source>
</evidence>
<evidence type="ECO:0000256" key="6">
    <source>
        <dbReference type="SAM" id="MobiDB-lite"/>
    </source>
</evidence>
<dbReference type="RefSeq" id="WP_129130737.1">
    <property type="nucleotide sequence ID" value="NZ_SDHW01000002.1"/>
</dbReference>
<keyword evidence="4 7" id="KW-1133">Transmembrane helix</keyword>
<feature type="domain" description="PspC-related ToastRack" evidence="10">
    <location>
        <begin position="520"/>
        <end position="617"/>
    </location>
</feature>
<protein>
    <submittedName>
        <fullName evidence="11">PspC domain-containing protein</fullName>
    </submittedName>
</protein>
<comment type="caution">
    <text evidence="11">The sequence shown here is derived from an EMBL/GenBank/DDBJ whole genome shotgun (WGS) entry which is preliminary data.</text>
</comment>
<organism evidence="11 12">
    <name type="scientific">Lacibacter luteus</name>
    <dbReference type="NCBI Taxonomy" id="2508719"/>
    <lineage>
        <taxon>Bacteria</taxon>
        <taxon>Pseudomonadati</taxon>
        <taxon>Bacteroidota</taxon>
        <taxon>Chitinophagia</taxon>
        <taxon>Chitinophagales</taxon>
        <taxon>Chitinophagaceae</taxon>
        <taxon>Lacibacter</taxon>
    </lineage>
</organism>
<keyword evidence="5 7" id="KW-0472">Membrane</keyword>
<dbReference type="PANTHER" id="PTHR33885:SF3">
    <property type="entry name" value="PHAGE SHOCK PROTEIN C"/>
    <property type="match status" value="1"/>
</dbReference>
<comment type="subcellular location">
    <subcellularLocation>
        <location evidence="1">Cell membrane</location>
        <topology evidence="1">Single-pass membrane protein</topology>
    </subcellularLocation>
</comment>
<name>A0A4Q1CJI5_9BACT</name>
<evidence type="ECO:0000259" key="8">
    <source>
        <dbReference type="Pfam" id="PF04024"/>
    </source>
</evidence>
<dbReference type="AlphaFoldDB" id="A0A4Q1CJI5"/>
<evidence type="ECO:0000256" key="7">
    <source>
        <dbReference type="SAM" id="Phobius"/>
    </source>
</evidence>
<evidence type="ECO:0000256" key="1">
    <source>
        <dbReference type="ARBA" id="ARBA00004162"/>
    </source>
</evidence>
<evidence type="ECO:0000259" key="9">
    <source>
        <dbReference type="Pfam" id="PF22571"/>
    </source>
</evidence>
<feature type="compositionally biased region" description="Basic and acidic residues" evidence="6">
    <location>
        <begin position="678"/>
        <end position="707"/>
    </location>
</feature>
<dbReference type="InterPro" id="IPR054319">
    <property type="entry name" value="PspC-rel_ToastRack"/>
</dbReference>